<dbReference type="OrthoDB" id="9768249at2"/>
<dbReference type="EMBL" id="MUZR01000002">
    <property type="protein sequence ID" value="OOC11493.1"/>
    <property type="molecule type" value="Genomic_DNA"/>
</dbReference>
<reference evidence="8 9" key="1">
    <citation type="submission" date="2017-02" db="EMBL/GenBank/DDBJ databases">
        <title>Genomic diversity within the haloalkaliphilic genus Thioalkalivibrio.</title>
        <authorList>
            <person name="Ahn A.-C."/>
            <person name="Meier-Kolthoff J."/>
            <person name="Overmars L."/>
            <person name="Richter M."/>
            <person name="Woyke T."/>
            <person name="Sorokin D.Y."/>
            <person name="Muyzer G."/>
        </authorList>
    </citation>
    <scope>NUCLEOTIDE SEQUENCE [LARGE SCALE GENOMIC DNA]</scope>
    <source>
        <strain evidence="8 9">HL17</strain>
    </source>
</reference>
<dbReference type="GO" id="GO:0005576">
    <property type="term" value="C:extracellular region"/>
    <property type="evidence" value="ECO:0007669"/>
    <property type="project" value="UniProtKB-SubCell"/>
</dbReference>
<comment type="caution">
    <text evidence="8">The sequence shown here is derived from an EMBL/GenBank/DDBJ whole genome shotgun (WGS) entry which is preliminary data.</text>
</comment>
<dbReference type="Proteomes" id="UP000189177">
    <property type="component" value="Unassembled WGS sequence"/>
</dbReference>
<comment type="similarity">
    <text evidence="3">Belongs to the bacterial flagellin family.</text>
</comment>
<organism evidence="8 9">
    <name type="scientific">Thioalkalivibrio halophilus</name>
    <dbReference type="NCBI Taxonomy" id="252474"/>
    <lineage>
        <taxon>Bacteria</taxon>
        <taxon>Pseudomonadati</taxon>
        <taxon>Pseudomonadota</taxon>
        <taxon>Gammaproteobacteria</taxon>
        <taxon>Chromatiales</taxon>
        <taxon>Ectothiorhodospiraceae</taxon>
        <taxon>Thioalkalivibrio</taxon>
    </lineage>
</organism>
<proteinExistence type="inferred from homology"/>
<keyword evidence="9" id="KW-1185">Reference proteome</keyword>
<dbReference type="SUPFAM" id="SSF64518">
    <property type="entry name" value="Phase 1 flagellin"/>
    <property type="match status" value="1"/>
</dbReference>
<keyword evidence="4" id="KW-0964">Secreted</keyword>
<feature type="domain" description="Flagellin N-terminal" evidence="6">
    <location>
        <begin position="4"/>
        <end position="140"/>
    </location>
</feature>
<keyword evidence="8" id="KW-0969">Cilium</keyword>
<evidence type="ECO:0000313" key="8">
    <source>
        <dbReference type="EMBL" id="OOC11493.1"/>
    </source>
</evidence>
<evidence type="ECO:0000259" key="7">
    <source>
        <dbReference type="Pfam" id="PF00700"/>
    </source>
</evidence>
<dbReference type="Pfam" id="PF00669">
    <property type="entry name" value="Flagellin_N"/>
    <property type="match status" value="1"/>
</dbReference>
<evidence type="ECO:0000256" key="2">
    <source>
        <dbReference type="ARBA" id="ARBA00004613"/>
    </source>
</evidence>
<feature type="domain" description="Flagellin C-terminal" evidence="7">
    <location>
        <begin position="334"/>
        <end position="408"/>
    </location>
</feature>
<dbReference type="AlphaFoldDB" id="A0A1V3A329"/>
<dbReference type="RefSeq" id="WP_077243468.1">
    <property type="nucleotide sequence ID" value="NZ_MUZR01000002.1"/>
</dbReference>
<dbReference type="PANTHER" id="PTHR42792">
    <property type="entry name" value="FLAGELLIN"/>
    <property type="match status" value="1"/>
</dbReference>
<accession>A0A1V3A329</accession>
<dbReference type="GO" id="GO:0009424">
    <property type="term" value="C:bacterial-type flagellum hook"/>
    <property type="evidence" value="ECO:0007669"/>
    <property type="project" value="InterPro"/>
</dbReference>
<keyword evidence="5" id="KW-0975">Bacterial flagellum</keyword>
<dbReference type="NCBIfam" id="TIGR02550">
    <property type="entry name" value="flagell_flgL"/>
    <property type="match status" value="1"/>
</dbReference>
<dbReference type="PRINTS" id="PR00207">
    <property type="entry name" value="FLAGELLIN"/>
</dbReference>
<dbReference type="Pfam" id="PF00700">
    <property type="entry name" value="Flagellin_C"/>
    <property type="match status" value="1"/>
</dbReference>
<dbReference type="GO" id="GO:0071973">
    <property type="term" value="P:bacterial-type flagellum-dependent cell motility"/>
    <property type="evidence" value="ECO:0007669"/>
    <property type="project" value="InterPro"/>
</dbReference>
<evidence type="ECO:0000256" key="3">
    <source>
        <dbReference type="ARBA" id="ARBA00005709"/>
    </source>
</evidence>
<name>A0A1V3A329_9GAMM</name>
<dbReference type="STRING" id="252474.B1A74_00570"/>
<evidence type="ECO:0000256" key="5">
    <source>
        <dbReference type="ARBA" id="ARBA00023143"/>
    </source>
</evidence>
<keyword evidence="8" id="KW-0966">Cell projection</keyword>
<evidence type="ECO:0000313" key="9">
    <source>
        <dbReference type="Proteomes" id="UP000189177"/>
    </source>
</evidence>
<comment type="subcellular location">
    <subcellularLocation>
        <location evidence="1">Bacterial flagellum</location>
    </subcellularLocation>
    <subcellularLocation>
        <location evidence="2">Secreted</location>
    </subcellularLocation>
</comment>
<dbReference type="InterPro" id="IPR013384">
    <property type="entry name" value="Flagell_FlgL"/>
</dbReference>
<sequence>MRVSTTQIFQTGIDQIQRNQAELNRTSLQLGSGERILTPSDDPSGATQTNQFERIIKATEQYQRNIDNSQPRLQQQESLMQSGTDALQRARELVIAGNNDSQTDETRRYQANELRQLRDELFEIANTRDPNGEYIFAGTNSLEQPFKQDGEGTVRYEGAEGTGSVREVEISPTRTVPVGDTGADVFMNVPENDGRTTAEVTNREADSLLIVDKAEVYDVRELDREEYTIEFAEDGAGGITYSVLDENGDAIEGRDGDLLEDQPFVPGESIDFAGRSVTISGDPVDGDEVVSRPAVNKDIFSTLDDIIAALEEGTGTREARANLATATNTALGDMDAAIENFNDIRADVGSRLKTMDDQSELNEDRLLDLETAVSEIRDLDYAEAISRFNQQQVALQAAQQTYSETSRLSLFDFI</sequence>
<evidence type="ECO:0000256" key="4">
    <source>
        <dbReference type="ARBA" id="ARBA00022525"/>
    </source>
</evidence>
<evidence type="ECO:0000259" key="6">
    <source>
        <dbReference type="Pfam" id="PF00669"/>
    </source>
</evidence>
<dbReference type="Gene3D" id="1.20.1330.10">
    <property type="entry name" value="f41 fragment of flagellin, N-terminal domain"/>
    <property type="match status" value="2"/>
</dbReference>
<dbReference type="GO" id="GO:0005198">
    <property type="term" value="F:structural molecule activity"/>
    <property type="evidence" value="ECO:0007669"/>
    <property type="project" value="InterPro"/>
</dbReference>
<dbReference type="InterPro" id="IPR001029">
    <property type="entry name" value="Flagellin_N"/>
</dbReference>
<keyword evidence="8" id="KW-0282">Flagellum</keyword>
<dbReference type="PANTHER" id="PTHR42792:SF1">
    <property type="entry name" value="FLAGELLAR HOOK-ASSOCIATED PROTEIN 3"/>
    <property type="match status" value="1"/>
</dbReference>
<dbReference type="InterPro" id="IPR001492">
    <property type="entry name" value="Flagellin"/>
</dbReference>
<protein>
    <submittedName>
        <fullName evidence="8">Flagellar hook-associated protein 3</fullName>
    </submittedName>
</protein>
<gene>
    <name evidence="8" type="ORF">B1A74_00570</name>
</gene>
<evidence type="ECO:0000256" key="1">
    <source>
        <dbReference type="ARBA" id="ARBA00004365"/>
    </source>
</evidence>
<dbReference type="InterPro" id="IPR046358">
    <property type="entry name" value="Flagellin_C"/>
</dbReference>